<keyword evidence="6 11" id="KW-0223">Dioxygenase</keyword>
<protein>
    <recommendedName>
        <fullName evidence="3 11">Cysteine dioxygenase</fullName>
        <ecNumber evidence="3 11">1.13.11.20</ecNumber>
    </recommendedName>
</protein>
<dbReference type="GO" id="GO:0008198">
    <property type="term" value="F:ferrous iron binding"/>
    <property type="evidence" value="ECO:0007669"/>
    <property type="project" value="TreeGrafter"/>
</dbReference>
<comment type="caution">
    <text evidence="12">The sequence shown here is derived from an EMBL/GenBank/DDBJ whole genome shotgun (WGS) entry which is preliminary data.</text>
</comment>
<accession>A0AA38MAM0</accession>
<evidence type="ECO:0000256" key="1">
    <source>
        <dbReference type="ARBA" id="ARBA00004759"/>
    </source>
</evidence>
<evidence type="ECO:0000256" key="10">
    <source>
        <dbReference type="PIRSR" id="PIRSR610300-51"/>
    </source>
</evidence>
<dbReference type="InterPro" id="IPR011051">
    <property type="entry name" value="RmlC_Cupin_sf"/>
</dbReference>
<dbReference type="GO" id="GO:0042412">
    <property type="term" value="P:taurine biosynthetic process"/>
    <property type="evidence" value="ECO:0007669"/>
    <property type="project" value="UniProtKB-UniRule"/>
</dbReference>
<dbReference type="InterPro" id="IPR014710">
    <property type="entry name" value="RmlC-like_jellyroll"/>
</dbReference>
<evidence type="ECO:0000313" key="12">
    <source>
        <dbReference type="EMBL" id="KAJ3649134.1"/>
    </source>
</evidence>
<dbReference type="EMBL" id="JALNTZ010000006">
    <property type="protein sequence ID" value="KAJ3649134.1"/>
    <property type="molecule type" value="Genomic_DNA"/>
</dbReference>
<keyword evidence="8 10" id="KW-0408">Iron</keyword>
<evidence type="ECO:0000256" key="5">
    <source>
        <dbReference type="ARBA" id="ARBA00022784"/>
    </source>
</evidence>
<keyword evidence="13" id="KW-1185">Reference proteome</keyword>
<comment type="catalytic activity">
    <reaction evidence="11">
        <text>L-cysteine + O2 = 3-sulfino-L-alanine + H(+)</text>
        <dbReference type="Rhea" id="RHEA:20441"/>
        <dbReference type="ChEBI" id="CHEBI:15378"/>
        <dbReference type="ChEBI" id="CHEBI:15379"/>
        <dbReference type="ChEBI" id="CHEBI:35235"/>
        <dbReference type="ChEBI" id="CHEBI:61085"/>
        <dbReference type="EC" id="1.13.11.20"/>
    </reaction>
</comment>
<evidence type="ECO:0000256" key="7">
    <source>
        <dbReference type="ARBA" id="ARBA00023002"/>
    </source>
</evidence>
<sequence>MVKSGFVQEKQNDTRVRLENINNHSIMSLCEYKKNIRDGSDEILEAKLCKHLGNGLPVVCNLSDLIKELRLIFECESVNVDLVSYLMKSYKSNPVDWKKYAKFDRYRYTRNLVDKGNDRYNLMILCWGEGHGSAIHDHANAHCFMKILQGSLEEVRFAWPDEEGQELRQTKRTSLNLNDVCYMNDSLGLHRVENASNVDTAISLHLYCPPYDQCSIFNQNTGQKSTVTTTFYSIYGKRNKDNKEIVQPEDN</sequence>
<evidence type="ECO:0000256" key="2">
    <source>
        <dbReference type="ARBA" id="ARBA00006622"/>
    </source>
</evidence>
<keyword evidence="4 10" id="KW-0479">Metal-binding</keyword>
<dbReference type="CDD" id="cd10548">
    <property type="entry name" value="cupin_CDO"/>
    <property type="match status" value="1"/>
</dbReference>
<evidence type="ECO:0000313" key="13">
    <source>
        <dbReference type="Proteomes" id="UP001168821"/>
    </source>
</evidence>
<name>A0AA38MAM0_9CUCU</name>
<comment type="cofactor">
    <cofactor evidence="11">
        <name>Fe cation</name>
        <dbReference type="ChEBI" id="CHEBI:24875"/>
    </cofactor>
    <text evidence="11">Binds 1 Fe cation per subunit.</text>
</comment>
<evidence type="ECO:0000256" key="8">
    <source>
        <dbReference type="ARBA" id="ARBA00023004"/>
    </source>
</evidence>
<evidence type="ECO:0000256" key="9">
    <source>
        <dbReference type="PIRSR" id="PIRSR610300-50"/>
    </source>
</evidence>
<dbReference type="Pfam" id="PF05995">
    <property type="entry name" value="CDO_I"/>
    <property type="match status" value="1"/>
</dbReference>
<comment type="similarity">
    <text evidence="2 11">Belongs to the cysteine dioxygenase family.</text>
</comment>
<evidence type="ECO:0000256" key="4">
    <source>
        <dbReference type="ARBA" id="ARBA00022723"/>
    </source>
</evidence>
<dbReference type="AlphaFoldDB" id="A0AA38MAM0"/>
<evidence type="ECO:0000256" key="3">
    <source>
        <dbReference type="ARBA" id="ARBA00013133"/>
    </source>
</evidence>
<comment type="pathway">
    <text evidence="1 11">Organosulfur biosynthesis; taurine biosynthesis; hypotaurine from L-cysteine: step 1/2.</text>
</comment>
<dbReference type="EC" id="1.13.11.20" evidence="3 11"/>
<keyword evidence="7 11" id="KW-0560">Oxidoreductase</keyword>
<dbReference type="PANTHER" id="PTHR12918">
    <property type="entry name" value="CYSTEINE DIOXYGENASE"/>
    <property type="match status" value="1"/>
</dbReference>
<feature type="binding site" evidence="10">
    <location>
        <position position="138"/>
    </location>
    <ligand>
        <name>Fe cation</name>
        <dbReference type="ChEBI" id="CHEBI:24875"/>
        <note>catalytic</note>
    </ligand>
</feature>
<feature type="cross-link" description="3'-(S-cysteinyl)-tyrosine (Cys-Tyr)" evidence="9">
    <location>
        <begin position="143"/>
        <end position="207"/>
    </location>
</feature>
<keyword evidence="5 9" id="KW-0883">Thioether bond</keyword>
<gene>
    <name evidence="12" type="ORF">Zmor_020893</name>
</gene>
<dbReference type="InterPro" id="IPR010300">
    <property type="entry name" value="CDO_1"/>
</dbReference>
<dbReference type="PANTHER" id="PTHR12918:SF1">
    <property type="entry name" value="CYSTEINE DIOXYGENASE TYPE 1"/>
    <property type="match status" value="1"/>
</dbReference>
<dbReference type="Proteomes" id="UP001168821">
    <property type="component" value="Unassembled WGS sequence"/>
</dbReference>
<dbReference type="GO" id="GO:0019448">
    <property type="term" value="P:L-cysteine catabolic process"/>
    <property type="evidence" value="ECO:0007669"/>
    <property type="project" value="TreeGrafter"/>
</dbReference>
<evidence type="ECO:0000256" key="11">
    <source>
        <dbReference type="RuleBase" id="RU366010"/>
    </source>
</evidence>
<reference evidence="12" key="1">
    <citation type="journal article" date="2023" name="G3 (Bethesda)">
        <title>Whole genome assemblies of Zophobas morio and Tenebrio molitor.</title>
        <authorList>
            <person name="Kaur S."/>
            <person name="Stinson S.A."/>
            <person name="diCenzo G.C."/>
        </authorList>
    </citation>
    <scope>NUCLEOTIDE SEQUENCE</scope>
    <source>
        <strain evidence="12">QUZm001</strain>
    </source>
</reference>
<dbReference type="GO" id="GO:0017172">
    <property type="term" value="F:cysteine dioxygenase activity"/>
    <property type="evidence" value="ECO:0007669"/>
    <property type="project" value="UniProtKB-UniRule"/>
</dbReference>
<dbReference type="Gene3D" id="2.60.120.10">
    <property type="entry name" value="Jelly Rolls"/>
    <property type="match status" value="1"/>
</dbReference>
<feature type="binding site" evidence="10">
    <location>
        <position position="190"/>
    </location>
    <ligand>
        <name>Fe cation</name>
        <dbReference type="ChEBI" id="CHEBI:24875"/>
        <note>catalytic</note>
    </ligand>
</feature>
<dbReference type="SUPFAM" id="SSF51182">
    <property type="entry name" value="RmlC-like cupins"/>
    <property type="match status" value="1"/>
</dbReference>
<proteinExistence type="inferred from homology"/>
<organism evidence="12 13">
    <name type="scientific">Zophobas morio</name>
    <dbReference type="NCBI Taxonomy" id="2755281"/>
    <lineage>
        <taxon>Eukaryota</taxon>
        <taxon>Metazoa</taxon>
        <taxon>Ecdysozoa</taxon>
        <taxon>Arthropoda</taxon>
        <taxon>Hexapoda</taxon>
        <taxon>Insecta</taxon>
        <taxon>Pterygota</taxon>
        <taxon>Neoptera</taxon>
        <taxon>Endopterygota</taxon>
        <taxon>Coleoptera</taxon>
        <taxon>Polyphaga</taxon>
        <taxon>Cucujiformia</taxon>
        <taxon>Tenebrionidae</taxon>
        <taxon>Zophobas</taxon>
    </lineage>
</organism>
<dbReference type="FunFam" id="2.60.120.10:FF:000273">
    <property type="entry name" value="Cysteine dioxygenase"/>
    <property type="match status" value="1"/>
</dbReference>
<evidence type="ECO:0000256" key="6">
    <source>
        <dbReference type="ARBA" id="ARBA00022964"/>
    </source>
</evidence>
<feature type="binding site" evidence="10">
    <location>
        <position position="136"/>
    </location>
    <ligand>
        <name>Fe cation</name>
        <dbReference type="ChEBI" id="CHEBI:24875"/>
        <note>catalytic</note>
    </ligand>
</feature>